<gene>
    <name evidence="1" type="ORF">PNE45_15600</name>
</gene>
<accession>A0AAP3Q576</accession>
<proteinExistence type="predicted"/>
<evidence type="ECO:0000313" key="1">
    <source>
        <dbReference type="EMBL" id="MDB8019429.1"/>
    </source>
</evidence>
<sequence length="53" mass="6608">MYRKMQKKDRLAAGYTLEKYERIYRQAFYDAAKKADPNWENRQYNSDKKIKQR</sequence>
<dbReference type="Pfam" id="PF12995">
    <property type="entry name" value="DUF3879"/>
    <property type="match status" value="1"/>
</dbReference>
<dbReference type="InterPro" id="IPR024540">
    <property type="entry name" value="DUF3879"/>
</dbReference>
<organism evidence="1 2">
    <name type="scientific">Agathobacter rectalis</name>
    <dbReference type="NCBI Taxonomy" id="39491"/>
    <lineage>
        <taxon>Bacteria</taxon>
        <taxon>Bacillati</taxon>
        <taxon>Bacillota</taxon>
        <taxon>Clostridia</taxon>
        <taxon>Lachnospirales</taxon>
        <taxon>Lachnospiraceae</taxon>
        <taxon>Agathobacter</taxon>
    </lineage>
</organism>
<dbReference type="EMBL" id="JAQLYE010000063">
    <property type="protein sequence ID" value="MDB8019429.1"/>
    <property type="molecule type" value="Genomic_DNA"/>
</dbReference>
<evidence type="ECO:0000313" key="2">
    <source>
        <dbReference type="Proteomes" id="UP001212823"/>
    </source>
</evidence>
<comment type="caution">
    <text evidence="1">The sequence shown here is derived from an EMBL/GenBank/DDBJ whole genome shotgun (WGS) entry which is preliminary data.</text>
</comment>
<dbReference type="RefSeq" id="WP_306749060.1">
    <property type="nucleotide sequence ID" value="NZ_JADMQZ010000056.1"/>
</dbReference>
<protein>
    <submittedName>
        <fullName evidence="1">DUF3879 family protein</fullName>
    </submittedName>
</protein>
<dbReference type="AlphaFoldDB" id="A0AAP3Q576"/>
<dbReference type="Proteomes" id="UP001212823">
    <property type="component" value="Unassembled WGS sequence"/>
</dbReference>
<name>A0AAP3Q576_9FIRM</name>
<reference evidence="1" key="1">
    <citation type="submission" date="2023-01" db="EMBL/GenBank/DDBJ databases">
        <title>Human gut microbiome strain richness.</title>
        <authorList>
            <person name="Chen-Liaw A."/>
        </authorList>
    </citation>
    <scope>NUCLEOTIDE SEQUENCE</scope>
    <source>
        <strain evidence="1">1001283st1_D2_1001283B150209_150212</strain>
    </source>
</reference>